<keyword evidence="7" id="KW-1185">Reference proteome</keyword>
<evidence type="ECO:0000313" key="7">
    <source>
        <dbReference type="Proteomes" id="UP000737171"/>
    </source>
</evidence>
<accession>A0ABX2EEH2</accession>
<comment type="caution">
    <text evidence="6">The sequence shown here is derived from an EMBL/GenBank/DDBJ whole genome shotgun (WGS) entry which is preliminary data.</text>
</comment>
<evidence type="ECO:0000256" key="4">
    <source>
        <dbReference type="ARBA" id="ARBA00023239"/>
    </source>
</evidence>
<dbReference type="EMBL" id="JABRWJ010000002">
    <property type="protein sequence ID" value="NRF67012.1"/>
    <property type="molecule type" value="Genomic_DNA"/>
</dbReference>
<dbReference type="SUPFAM" id="SSF51316">
    <property type="entry name" value="Mss4-like"/>
    <property type="match status" value="1"/>
</dbReference>
<evidence type="ECO:0000256" key="2">
    <source>
        <dbReference type="ARBA" id="ARBA00022723"/>
    </source>
</evidence>
<organism evidence="6 7">
    <name type="scientific">Pseudaquabacterium terrae</name>
    <dbReference type="NCBI Taxonomy" id="2732868"/>
    <lineage>
        <taxon>Bacteria</taxon>
        <taxon>Pseudomonadati</taxon>
        <taxon>Pseudomonadota</taxon>
        <taxon>Betaproteobacteria</taxon>
        <taxon>Burkholderiales</taxon>
        <taxon>Sphaerotilaceae</taxon>
        <taxon>Pseudaquabacterium</taxon>
    </lineage>
</organism>
<reference evidence="6 7" key="1">
    <citation type="submission" date="2020-05" db="EMBL/GenBank/DDBJ databases">
        <title>Aquincola sp. isolate from soil.</title>
        <authorList>
            <person name="Han J."/>
            <person name="Kim D.-U."/>
        </authorList>
    </citation>
    <scope>NUCLEOTIDE SEQUENCE [LARGE SCALE GENOMIC DNA]</scope>
    <source>
        <strain evidence="6 7">S2</strain>
    </source>
</reference>
<name>A0ABX2EEH2_9BURK</name>
<evidence type="ECO:0000313" key="6">
    <source>
        <dbReference type="EMBL" id="NRF67012.1"/>
    </source>
</evidence>
<comment type="similarity">
    <text evidence="1">Belongs to the Gfa family.</text>
</comment>
<evidence type="ECO:0000256" key="3">
    <source>
        <dbReference type="ARBA" id="ARBA00022833"/>
    </source>
</evidence>
<dbReference type="Proteomes" id="UP000737171">
    <property type="component" value="Unassembled WGS sequence"/>
</dbReference>
<keyword evidence="4" id="KW-0456">Lyase</keyword>
<keyword evidence="2" id="KW-0479">Metal-binding</keyword>
<proteinExistence type="inferred from homology"/>
<evidence type="ECO:0000259" key="5">
    <source>
        <dbReference type="PROSITE" id="PS51891"/>
    </source>
</evidence>
<sequence>MQLEGSCHCGRVQFSVWAHSPVPFMRCYCSICRKTAGSGGFAINLGADASTLKVVKGKRELRIYQARLPDDSAPGGERESSAQRHFCGRCGSPLWLYDPRWPELVHPHAGAIDTPLPVPPAHVHLMLGSKANWVEAEGRTGDERFNAYPSMSLAEWHEQHGLASPRKDAQS</sequence>
<dbReference type="RefSeq" id="WP_173122099.1">
    <property type="nucleotide sequence ID" value="NZ_JABRWJ010000002.1"/>
</dbReference>
<keyword evidence="3" id="KW-0862">Zinc</keyword>
<dbReference type="PANTHER" id="PTHR33337:SF44">
    <property type="entry name" value="DUF636 DOMAIN PROTEIN (AFU_ORTHOLOGUE AFUA_1G09754)"/>
    <property type="match status" value="1"/>
</dbReference>
<dbReference type="InterPro" id="IPR011057">
    <property type="entry name" value="Mss4-like_sf"/>
</dbReference>
<evidence type="ECO:0000256" key="1">
    <source>
        <dbReference type="ARBA" id="ARBA00005495"/>
    </source>
</evidence>
<dbReference type="Pfam" id="PF04828">
    <property type="entry name" value="GFA"/>
    <property type="match status" value="1"/>
</dbReference>
<dbReference type="PANTHER" id="PTHR33337">
    <property type="entry name" value="GFA DOMAIN-CONTAINING PROTEIN"/>
    <property type="match status" value="1"/>
</dbReference>
<gene>
    <name evidence="6" type="ORF">HLB44_08470</name>
</gene>
<feature type="domain" description="CENP-V/GFA" evidence="5">
    <location>
        <begin position="3"/>
        <end position="157"/>
    </location>
</feature>
<dbReference type="InterPro" id="IPR006913">
    <property type="entry name" value="CENP-V/GFA"/>
</dbReference>
<dbReference type="PROSITE" id="PS51891">
    <property type="entry name" value="CENP_V_GFA"/>
    <property type="match status" value="1"/>
</dbReference>
<dbReference type="Gene3D" id="3.90.1590.10">
    <property type="entry name" value="glutathione-dependent formaldehyde- activating enzyme (gfa)"/>
    <property type="match status" value="1"/>
</dbReference>
<protein>
    <submittedName>
        <fullName evidence="6">GFA family protein</fullName>
    </submittedName>
</protein>